<dbReference type="Gene3D" id="3.10.20.90">
    <property type="entry name" value="Phosphatidylinositol 3-kinase Catalytic Subunit, Chain A, domain 1"/>
    <property type="match status" value="1"/>
</dbReference>
<sequence>MDSIFFSSEGLESGLRRAERSISVLVVFLLKDDEESKKFVEAYDNNPAAKELNESACSIIALLDGCEDHSNLNKIKNEVAVPPSIHVISYKREVVLVEQSIDVDLFMNRFRSIGSVITAERREIEFRQEMSRRSQVIEDKQINNQEERKRKLQQTIERLKSNLNKPNTQSNESELNKEVHFEQVKQEQKKRASEKSHIVAQIKAEREANIQQHKNVEPESPDNSSSPYILKQQQKQKPTKQPKREFVSSKISFRVSTTGETFLHTFDASETLGHLRTWVNINVENGGQYQLFTPVPRLPIIPEMFDTSLQDFKLVPAAVIILDPIAQVRSDPLSVRVVESLKRSFEELLKFIFPSRRPKYVSPELQDRHKKQTCCTLS</sequence>
<dbReference type="Proteomes" id="UP001431209">
    <property type="component" value="Unassembled WGS sequence"/>
</dbReference>
<evidence type="ECO:0000313" key="3">
    <source>
        <dbReference type="EMBL" id="KAL0486183.1"/>
    </source>
</evidence>
<dbReference type="Pfam" id="PF00789">
    <property type="entry name" value="UBX"/>
    <property type="match status" value="1"/>
</dbReference>
<dbReference type="InterPro" id="IPR001012">
    <property type="entry name" value="UBX_dom"/>
</dbReference>
<gene>
    <name evidence="3" type="ORF">AKO1_001846</name>
</gene>
<reference evidence="3 4" key="1">
    <citation type="submission" date="2024-03" db="EMBL/GenBank/DDBJ databases">
        <title>The Acrasis kona genome and developmental transcriptomes reveal deep origins of eukaryotic multicellular pathways.</title>
        <authorList>
            <person name="Sheikh S."/>
            <person name="Fu C.-J."/>
            <person name="Brown M.W."/>
            <person name="Baldauf S.L."/>
        </authorList>
    </citation>
    <scope>NUCLEOTIDE SEQUENCE [LARGE SCALE GENOMIC DNA]</scope>
    <source>
        <strain evidence="3 4">ATCC MYA-3509</strain>
    </source>
</reference>
<dbReference type="PANTHER" id="PTHR46424:SF1">
    <property type="entry name" value="UBX DOMAIN-CONTAINING PROTEIN 4"/>
    <property type="match status" value="1"/>
</dbReference>
<protein>
    <recommendedName>
        <fullName evidence="2">UBX domain-containing protein</fullName>
    </recommendedName>
</protein>
<accession>A0AAW2Z8M5</accession>
<proteinExistence type="predicted"/>
<dbReference type="EMBL" id="JAOPGA020001203">
    <property type="protein sequence ID" value="KAL0486183.1"/>
    <property type="molecule type" value="Genomic_DNA"/>
</dbReference>
<dbReference type="PROSITE" id="PS50033">
    <property type="entry name" value="UBX"/>
    <property type="match status" value="1"/>
</dbReference>
<dbReference type="SMART" id="SM00166">
    <property type="entry name" value="UBX"/>
    <property type="match status" value="1"/>
</dbReference>
<organism evidence="3 4">
    <name type="scientific">Acrasis kona</name>
    <dbReference type="NCBI Taxonomy" id="1008807"/>
    <lineage>
        <taxon>Eukaryota</taxon>
        <taxon>Discoba</taxon>
        <taxon>Heterolobosea</taxon>
        <taxon>Tetramitia</taxon>
        <taxon>Eutetramitia</taxon>
        <taxon>Acrasidae</taxon>
        <taxon>Acrasis</taxon>
    </lineage>
</organism>
<feature type="domain" description="UBX" evidence="2">
    <location>
        <begin position="259"/>
        <end position="322"/>
    </location>
</feature>
<feature type="region of interest" description="Disordered" evidence="1">
    <location>
        <begin position="159"/>
        <end position="245"/>
    </location>
</feature>
<dbReference type="GO" id="GO:0036503">
    <property type="term" value="P:ERAD pathway"/>
    <property type="evidence" value="ECO:0007669"/>
    <property type="project" value="TreeGrafter"/>
</dbReference>
<evidence type="ECO:0000256" key="1">
    <source>
        <dbReference type="SAM" id="MobiDB-lite"/>
    </source>
</evidence>
<dbReference type="PANTHER" id="PTHR46424">
    <property type="entry name" value="UBX DOMAIN-CONTAINING PROTEIN 4"/>
    <property type="match status" value="1"/>
</dbReference>
<evidence type="ECO:0000259" key="2">
    <source>
        <dbReference type="PROSITE" id="PS50033"/>
    </source>
</evidence>
<dbReference type="AlphaFoldDB" id="A0AAW2Z8M5"/>
<evidence type="ECO:0000313" key="4">
    <source>
        <dbReference type="Proteomes" id="UP001431209"/>
    </source>
</evidence>
<comment type="caution">
    <text evidence="3">The sequence shown here is derived from an EMBL/GenBank/DDBJ whole genome shotgun (WGS) entry which is preliminary data.</text>
</comment>
<feature type="compositionally biased region" description="Basic and acidic residues" evidence="1">
    <location>
        <begin position="174"/>
        <end position="208"/>
    </location>
</feature>
<dbReference type="SUPFAM" id="SSF54236">
    <property type="entry name" value="Ubiquitin-like"/>
    <property type="match status" value="1"/>
</dbReference>
<dbReference type="InterPro" id="IPR029071">
    <property type="entry name" value="Ubiquitin-like_domsf"/>
</dbReference>
<name>A0AAW2Z8M5_9EUKA</name>
<keyword evidence="4" id="KW-1185">Reference proteome</keyword>
<feature type="compositionally biased region" description="Polar residues" evidence="1">
    <location>
        <begin position="159"/>
        <end position="173"/>
    </location>
</feature>
<dbReference type="GO" id="GO:0005783">
    <property type="term" value="C:endoplasmic reticulum"/>
    <property type="evidence" value="ECO:0007669"/>
    <property type="project" value="TreeGrafter"/>
</dbReference>
<dbReference type="CDD" id="cd01767">
    <property type="entry name" value="UBX"/>
    <property type="match status" value="1"/>
</dbReference>